<keyword evidence="3" id="KW-1185">Reference proteome</keyword>
<feature type="non-terminal residue" evidence="2">
    <location>
        <position position="205"/>
    </location>
</feature>
<feature type="compositionally biased region" description="Polar residues" evidence="1">
    <location>
        <begin position="141"/>
        <end position="152"/>
    </location>
</feature>
<feature type="region of interest" description="Disordered" evidence="1">
    <location>
        <begin position="66"/>
        <end position="118"/>
    </location>
</feature>
<evidence type="ECO:0000256" key="1">
    <source>
        <dbReference type="SAM" id="MobiDB-lite"/>
    </source>
</evidence>
<dbReference type="InterPro" id="IPR018626">
    <property type="entry name" value="LCHN/Anr2"/>
</dbReference>
<dbReference type="Pfam" id="PF09804">
    <property type="entry name" value="DENND11"/>
    <property type="match status" value="1"/>
</dbReference>
<dbReference type="Proteomes" id="UP000274822">
    <property type="component" value="Unassembled WGS sequence"/>
</dbReference>
<dbReference type="EMBL" id="RBNJ01008518">
    <property type="protein sequence ID" value="RUS27379.1"/>
    <property type="molecule type" value="Genomic_DNA"/>
</dbReference>
<protein>
    <submittedName>
        <fullName evidence="2">Uncharacterized protein</fullName>
    </submittedName>
</protein>
<gene>
    <name evidence="2" type="ORF">BC938DRAFT_483337</name>
</gene>
<organism evidence="2 3">
    <name type="scientific">Jimgerdemannia flammicorona</name>
    <dbReference type="NCBI Taxonomy" id="994334"/>
    <lineage>
        <taxon>Eukaryota</taxon>
        <taxon>Fungi</taxon>
        <taxon>Fungi incertae sedis</taxon>
        <taxon>Mucoromycota</taxon>
        <taxon>Mucoromycotina</taxon>
        <taxon>Endogonomycetes</taxon>
        <taxon>Endogonales</taxon>
        <taxon>Endogonaceae</taxon>
        <taxon>Jimgerdemannia</taxon>
    </lineage>
</organism>
<feature type="compositionally biased region" description="Basic and acidic residues" evidence="1">
    <location>
        <begin position="1"/>
        <end position="11"/>
    </location>
</feature>
<dbReference type="AlphaFoldDB" id="A0A433QCB1"/>
<sequence length="205" mass="22605">MPYREKNKKATELSQNGKENSISSPPLHPTFISEQIKTRTPDYARLQAYFATNHLFYALTPLTSPATHSGTPHHPPKRKLSFPPPLMRPTPTQRATSSTTAISSVRIHLPPHRSRNRAASLTHAPFSPSMATYPGAPALPSTPTTPGGSNISHVVPPDPAHPAHRFPEFVRLFGPNVFVLWKAALLKRRIVFLVPAPVERGCYFG</sequence>
<proteinExistence type="predicted"/>
<name>A0A433QCB1_9FUNG</name>
<comment type="caution">
    <text evidence="2">The sequence shown here is derived from an EMBL/GenBank/DDBJ whole genome shotgun (WGS) entry which is preliminary data.</text>
</comment>
<evidence type="ECO:0000313" key="2">
    <source>
        <dbReference type="EMBL" id="RUS27379.1"/>
    </source>
</evidence>
<feature type="region of interest" description="Disordered" evidence="1">
    <location>
        <begin position="132"/>
        <end position="156"/>
    </location>
</feature>
<feature type="compositionally biased region" description="Polar residues" evidence="1">
    <location>
        <begin position="90"/>
        <end position="103"/>
    </location>
</feature>
<feature type="region of interest" description="Disordered" evidence="1">
    <location>
        <begin position="1"/>
        <end position="29"/>
    </location>
</feature>
<feature type="compositionally biased region" description="Polar residues" evidence="1">
    <location>
        <begin position="12"/>
        <end position="24"/>
    </location>
</feature>
<accession>A0A433QCB1</accession>
<reference evidence="2 3" key="1">
    <citation type="journal article" date="2018" name="New Phytol.">
        <title>Phylogenomics of Endogonaceae and evolution of mycorrhizas within Mucoromycota.</title>
        <authorList>
            <person name="Chang Y."/>
            <person name="Desiro A."/>
            <person name="Na H."/>
            <person name="Sandor L."/>
            <person name="Lipzen A."/>
            <person name="Clum A."/>
            <person name="Barry K."/>
            <person name="Grigoriev I.V."/>
            <person name="Martin F.M."/>
            <person name="Stajich J.E."/>
            <person name="Smith M.E."/>
            <person name="Bonito G."/>
            <person name="Spatafora J.W."/>
        </authorList>
    </citation>
    <scope>NUCLEOTIDE SEQUENCE [LARGE SCALE GENOMIC DNA]</scope>
    <source>
        <strain evidence="2 3">AD002</strain>
    </source>
</reference>
<evidence type="ECO:0000313" key="3">
    <source>
        <dbReference type="Proteomes" id="UP000274822"/>
    </source>
</evidence>